<dbReference type="EMBL" id="CAJOBH010072207">
    <property type="protein sequence ID" value="CAF4477194.1"/>
    <property type="molecule type" value="Genomic_DNA"/>
</dbReference>
<sequence length="60" mass="6775">SFSLAHVFFDDAFYHDENQQRTLNIFVNDFFEAINKAAGIVHDVEGMKLAPPQKTATPYG</sequence>
<dbReference type="Proteomes" id="UP000681967">
    <property type="component" value="Unassembled WGS sequence"/>
</dbReference>
<name>A0A8S2X4C6_9BILA</name>
<organism evidence="1 3">
    <name type="scientific">Rotaria magnacalcarata</name>
    <dbReference type="NCBI Taxonomy" id="392030"/>
    <lineage>
        <taxon>Eukaryota</taxon>
        <taxon>Metazoa</taxon>
        <taxon>Spiralia</taxon>
        <taxon>Gnathifera</taxon>
        <taxon>Rotifera</taxon>
        <taxon>Eurotatoria</taxon>
        <taxon>Bdelloidea</taxon>
        <taxon>Philodinida</taxon>
        <taxon>Philodinidae</taxon>
        <taxon>Rotaria</taxon>
    </lineage>
</organism>
<protein>
    <submittedName>
        <fullName evidence="1">Uncharacterized protein</fullName>
    </submittedName>
</protein>
<evidence type="ECO:0000313" key="1">
    <source>
        <dbReference type="EMBL" id="CAF4477194.1"/>
    </source>
</evidence>
<dbReference type="AlphaFoldDB" id="A0A8S2X4C6"/>
<gene>
    <name evidence="1" type="ORF">BYL167_LOCUS34948</name>
    <name evidence="2" type="ORF">GIL414_LOCUS40098</name>
</gene>
<proteinExistence type="predicted"/>
<accession>A0A8S2X4C6</accession>
<comment type="caution">
    <text evidence="1">The sequence shown here is derived from an EMBL/GenBank/DDBJ whole genome shotgun (WGS) entry which is preliminary data.</text>
</comment>
<evidence type="ECO:0000313" key="2">
    <source>
        <dbReference type="EMBL" id="CAF4628385.1"/>
    </source>
</evidence>
<dbReference type="EMBL" id="CAJOBJ010110285">
    <property type="protein sequence ID" value="CAF4628385.1"/>
    <property type="molecule type" value="Genomic_DNA"/>
</dbReference>
<dbReference type="Proteomes" id="UP000681720">
    <property type="component" value="Unassembled WGS sequence"/>
</dbReference>
<feature type="non-terminal residue" evidence="1">
    <location>
        <position position="1"/>
    </location>
</feature>
<evidence type="ECO:0000313" key="3">
    <source>
        <dbReference type="Proteomes" id="UP000681967"/>
    </source>
</evidence>
<reference evidence="1" key="1">
    <citation type="submission" date="2021-02" db="EMBL/GenBank/DDBJ databases">
        <authorList>
            <person name="Nowell W R."/>
        </authorList>
    </citation>
    <scope>NUCLEOTIDE SEQUENCE</scope>
</reference>
<feature type="non-terminal residue" evidence="1">
    <location>
        <position position="60"/>
    </location>
</feature>